<organism evidence="2 3">
    <name type="scientific">Pseudozyma antarctica (strain T-34)</name>
    <name type="common">Yeast</name>
    <name type="synonym">Candida antarctica</name>
    <dbReference type="NCBI Taxonomy" id="1151754"/>
    <lineage>
        <taxon>Eukaryota</taxon>
        <taxon>Fungi</taxon>
        <taxon>Dikarya</taxon>
        <taxon>Basidiomycota</taxon>
        <taxon>Ustilaginomycotina</taxon>
        <taxon>Ustilaginomycetes</taxon>
        <taxon>Ustilaginales</taxon>
        <taxon>Ustilaginaceae</taxon>
        <taxon>Moesziomyces</taxon>
    </lineage>
</organism>
<name>M9LXP0_PSEA3</name>
<evidence type="ECO:0000313" key="2">
    <source>
        <dbReference type="EMBL" id="GAC71710.1"/>
    </source>
</evidence>
<feature type="compositionally biased region" description="Low complexity" evidence="1">
    <location>
        <begin position="257"/>
        <end position="342"/>
    </location>
</feature>
<feature type="compositionally biased region" description="Low complexity" evidence="1">
    <location>
        <begin position="8"/>
        <end position="17"/>
    </location>
</feature>
<feature type="compositionally biased region" description="Low complexity" evidence="1">
    <location>
        <begin position="194"/>
        <end position="204"/>
    </location>
</feature>
<feature type="compositionally biased region" description="Polar residues" evidence="1">
    <location>
        <begin position="209"/>
        <end position="218"/>
    </location>
</feature>
<proteinExistence type="predicted"/>
<feature type="region of interest" description="Disordered" evidence="1">
    <location>
        <begin position="150"/>
        <end position="436"/>
    </location>
</feature>
<feature type="compositionally biased region" description="Polar residues" evidence="1">
    <location>
        <begin position="343"/>
        <end position="371"/>
    </location>
</feature>
<reference evidence="3" key="1">
    <citation type="journal article" date="2013" name="Genome Announc.">
        <title>Genome sequence of the basidiomycetous yeast Pseudozyma antarctica T-34, a producer of the glycolipid biosurfactants mannosylerythritol lipids.</title>
        <authorList>
            <person name="Morita T."/>
            <person name="Koike H."/>
            <person name="Koyama Y."/>
            <person name="Hagiwara H."/>
            <person name="Ito E."/>
            <person name="Fukuoka T."/>
            <person name="Imura T."/>
            <person name="Machida M."/>
            <person name="Kitamoto D."/>
        </authorList>
    </citation>
    <scope>NUCLEOTIDE SEQUENCE [LARGE SCALE GENOMIC DNA]</scope>
    <source>
        <strain evidence="3">T-34</strain>
    </source>
</reference>
<feature type="region of interest" description="Disordered" evidence="1">
    <location>
        <begin position="1"/>
        <end position="131"/>
    </location>
</feature>
<feature type="compositionally biased region" description="Low complexity" evidence="1">
    <location>
        <begin position="480"/>
        <end position="490"/>
    </location>
</feature>
<evidence type="ECO:0000313" key="3">
    <source>
        <dbReference type="Proteomes" id="UP000011976"/>
    </source>
</evidence>
<feature type="compositionally biased region" description="Low complexity" evidence="1">
    <location>
        <begin position="77"/>
        <end position="92"/>
    </location>
</feature>
<dbReference type="AlphaFoldDB" id="M9LXP0"/>
<feature type="compositionally biased region" description="Low complexity" evidence="1">
    <location>
        <begin position="533"/>
        <end position="563"/>
    </location>
</feature>
<feature type="compositionally biased region" description="Acidic residues" evidence="1">
    <location>
        <begin position="105"/>
        <end position="114"/>
    </location>
</feature>
<feature type="compositionally biased region" description="Low complexity" evidence="1">
    <location>
        <begin position="776"/>
        <end position="788"/>
    </location>
</feature>
<feature type="compositionally biased region" description="Polar residues" evidence="1">
    <location>
        <begin position="49"/>
        <end position="58"/>
    </location>
</feature>
<gene>
    <name evidence="2" type="ORF">PANT_5c00035</name>
</gene>
<dbReference type="EMBL" id="DF196771">
    <property type="protein sequence ID" value="GAC71710.1"/>
    <property type="molecule type" value="Genomic_DNA"/>
</dbReference>
<protein>
    <submittedName>
        <fullName evidence="2">Uncharacterized protein</fullName>
    </submittedName>
</protein>
<feature type="compositionally biased region" description="Low complexity" evidence="1">
    <location>
        <begin position="581"/>
        <end position="590"/>
    </location>
</feature>
<feature type="compositionally biased region" description="Basic and acidic residues" evidence="1">
    <location>
        <begin position="721"/>
        <end position="735"/>
    </location>
</feature>
<feature type="compositionally biased region" description="Basic and acidic residues" evidence="1">
    <location>
        <begin position="747"/>
        <end position="756"/>
    </location>
</feature>
<feature type="compositionally biased region" description="Pro residues" evidence="1">
    <location>
        <begin position="592"/>
        <end position="611"/>
    </location>
</feature>
<feature type="compositionally biased region" description="Basic and acidic residues" evidence="1">
    <location>
        <begin position="828"/>
        <end position="840"/>
    </location>
</feature>
<evidence type="ECO:0000256" key="1">
    <source>
        <dbReference type="SAM" id="MobiDB-lite"/>
    </source>
</evidence>
<feature type="compositionally biased region" description="Low complexity" evidence="1">
    <location>
        <begin position="161"/>
        <end position="172"/>
    </location>
</feature>
<dbReference type="STRING" id="1151754.M9LXP0"/>
<feature type="compositionally biased region" description="Low complexity" evidence="1">
    <location>
        <begin position="612"/>
        <end position="640"/>
    </location>
</feature>
<feature type="region of interest" description="Disordered" evidence="1">
    <location>
        <begin position="468"/>
        <end position="840"/>
    </location>
</feature>
<accession>M9LXP0</accession>
<feature type="compositionally biased region" description="Polar residues" evidence="1">
    <location>
        <begin position="382"/>
        <end position="418"/>
    </location>
</feature>
<feature type="compositionally biased region" description="Polar residues" evidence="1">
    <location>
        <begin position="650"/>
        <end position="675"/>
    </location>
</feature>
<sequence>MSSPPPTLDSTSSAPASMPVAAQAIDSEITTSAADTVDGGDPAGEQGGASASSLQPPSATAFKKGHAPKPSVGIAASLFGSSGDDDPFSSISASHAAPSLSQLTENEDEEEEAAADIQDAHEPIAAEQVASADPVASLFGAAEPAAVGDSLTVPTADGKTSGPSSGPASPGGLFADSSYQDDWLASGADQSHTDAAADPFAAPDGGQGSLSWLNQDGSQHPAGEEPQYDAYGRPIGQPDSDIVGYDQDGYDHHHHQQQQQQAYGFDQQQGEYAAQQSYDYQQQGYDQQSYDQQSYDQQAYDQQAYDQQAYSQQGYDGQTYDQQAYDSQGYDQQAYAQQGYDQTSVYGQADYTQPSQEQQSYDPQTYANQAASDPYAPAASNGDASAQTYTSDYAPNQHGQDGSAYDQQTSSQYDQAGSQYDAANYGQTQDYGQQTQSYDSNQTYAASAYAVHATEDSYAAVTGAPEASAYPAYTPDEHASQSTQGQQASSDPYAYDPYAPQQRPPRAEQHADPQAWSHQNYSQGDAAEAPSSTDYTAAAHDAGASSAGALATAAAAYARAASPYDPPAATSPSVDAPNQYAARSSSAQSATLPPPPKGPPSGPPKGPPRGPPRGSSRASSRNAHSISAASTPPATDASVARGHAPAVSLEQESQEFGWSNDAATEQSQPSQQSDVAATPPPAYKRPASAWVDSLEQAAATPPPSSGDDSLPTLTVTDESGDAEHGDYTAQQHDDVQDATDAFGQLNLDHEQHDSVHADGYAPEAERQQGAYDAQNAGSAASGEAQGSSWNAYGEEDQPSSTTSYDPYAPPAAHQGYDSYNAYGVEHPSANERDPASLRDRQLARSQLGVGQRGHIGCLQSYGGFERPLCSERHRRCGP</sequence>
<dbReference type="Proteomes" id="UP000011976">
    <property type="component" value="Unassembled WGS sequence"/>
</dbReference>
<feature type="compositionally biased region" description="Low complexity" evidence="1">
    <location>
        <begin position="426"/>
        <end position="436"/>
    </location>
</feature>